<dbReference type="AlphaFoldDB" id="A0A1Q8QYW3"/>
<evidence type="ECO:0000313" key="2">
    <source>
        <dbReference type="Proteomes" id="UP000186102"/>
    </source>
</evidence>
<evidence type="ECO:0000313" key="1">
    <source>
        <dbReference type="EMBL" id="OLN32533.1"/>
    </source>
</evidence>
<protein>
    <submittedName>
        <fullName evidence="1">Uncharacterized protein</fullName>
    </submittedName>
</protein>
<organism evidence="1 2">
    <name type="scientific">Desulfosporosinus metallidurans</name>
    <dbReference type="NCBI Taxonomy" id="1888891"/>
    <lineage>
        <taxon>Bacteria</taxon>
        <taxon>Bacillati</taxon>
        <taxon>Bacillota</taxon>
        <taxon>Clostridia</taxon>
        <taxon>Eubacteriales</taxon>
        <taxon>Desulfitobacteriaceae</taxon>
        <taxon>Desulfosporosinus</taxon>
    </lineage>
</organism>
<gene>
    <name evidence="1" type="ORF">DSOL_1571</name>
</gene>
<keyword evidence="2" id="KW-1185">Reference proteome</keyword>
<accession>A0A1Q8QYW3</accession>
<dbReference type="Proteomes" id="UP000186102">
    <property type="component" value="Unassembled WGS sequence"/>
</dbReference>
<dbReference type="RefSeq" id="WP_170871465.1">
    <property type="nucleotide sequence ID" value="NZ_MLBF01000008.1"/>
</dbReference>
<proteinExistence type="predicted"/>
<name>A0A1Q8QYW3_9FIRM</name>
<dbReference type="EMBL" id="MLBF01000008">
    <property type="protein sequence ID" value="OLN32533.1"/>
    <property type="molecule type" value="Genomic_DNA"/>
</dbReference>
<reference evidence="1 2" key="1">
    <citation type="submission" date="2016-09" db="EMBL/GenBank/DDBJ databases">
        <title>Complete genome of Desulfosporosinus sp. OL.</title>
        <authorList>
            <person name="Mardanov A."/>
            <person name="Beletsky A."/>
            <person name="Panova A."/>
            <person name="Karnachuk O."/>
            <person name="Ravin N."/>
        </authorList>
    </citation>
    <scope>NUCLEOTIDE SEQUENCE [LARGE SCALE GENOMIC DNA]</scope>
    <source>
        <strain evidence="1 2">OL</strain>
    </source>
</reference>
<sequence>MRFSTGLLDWLFGEKIILQGPDEKGKIVKCKVTKKWLEQAQGSGRA</sequence>
<comment type="caution">
    <text evidence="1">The sequence shown here is derived from an EMBL/GenBank/DDBJ whole genome shotgun (WGS) entry which is preliminary data.</text>
</comment>